<dbReference type="RefSeq" id="WP_376812941.1">
    <property type="nucleotide sequence ID" value="NZ_JBHSDY010000005.1"/>
</dbReference>
<comment type="caution">
    <text evidence="1">The sequence shown here is derived from an EMBL/GenBank/DDBJ whole genome shotgun (WGS) entry which is preliminary data.</text>
</comment>
<accession>A0ABV8RYD8</accession>
<sequence length="367" mass="42092">MTHTERLKGELSIEFTPDLNRMTEEQILIFYRSLHHLLHSYIAGYELSRKIFLVLDNSIVQDFKHLEDQRRRPRAMAYAAFCRFVAQWSDLPSYLAVSPVALYEHGGRKPASSPENAIGRFIQVQTILRYCGLPVAMIGFDDGNTLYRRMLDVHADADYLEVFANQIEQSEWERDLRAWHGGEILAAAWADKAIPEDMPLRYFDPFYIRRVFGSRIEGHIADQSEGVFNHQPIRTGKITASLAKLNTITKKGILQGLGDIDLLQICDISRQYKQPLDYLLLGQTFDADLAETLRFHHCLIEGRSVVGGTPDVNRQIENMVSFMFSSPFSEHKKRLERIIPLADEFADHVALLCRNAVKEKKISDVTH</sequence>
<dbReference type="EMBL" id="JBHSDY010000005">
    <property type="protein sequence ID" value="MFC4298395.1"/>
    <property type="molecule type" value="Genomic_DNA"/>
</dbReference>
<organism evidence="1 2">
    <name type="scientific">Castellaniella hirudinis</name>
    <dbReference type="NCBI Taxonomy" id="1144617"/>
    <lineage>
        <taxon>Bacteria</taxon>
        <taxon>Pseudomonadati</taxon>
        <taxon>Pseudomonadota</taxon>
        <taxon>Betaproteobacteria</taxon>
        <taxon>Burkholderiales</taxon>
        <taxon>Alcaligenaceae</taxon>
        <taxon>Castellaniella</taxon>
    </lineage>
</organism>
<keyword evidence="2" id="KW-1185">Reference proteome</keyword>
<gene>
    <name evidence="1" type="ORF">ACFO0J_10125</name>
</gene>
<proteinExistence type="predicted"/>
<name>A0ABV8RYD8_9BURK</name>
<evidence type="ECO:0000313" key="1">
    <source>
        <dbReference type="EMBL" id="MFC4298395.1"/>
    </source>
</evidence>
<dbReference type="Proteomes" id="UP001595756">
    <property type="component" value="Unassembled WGS sequence"/>
</dbReference>
<protein>
    <submittedName>
        <fullName evidence="1">Uncharacterized protein</fullName>
    </submittedName>
</protein>
<evidence type="ECO:0000313" key="2">
    <source>
        <dbReference type="Proteomes" id="UP001595756"/>
    </source>
</evidence>
<reference evidence="2" key="1">
    <citation type="journal article" date="2019" name="Int. J. Syst. Evol. Microbiol.">
        <title>The Global Catalogue of Microorganisms (GCM) 10K type strain sequencing project: providing services to taxonomists for standard genome sequencing and annotation.</title>
        <authorList>
            <consortium name="The Broad Institute Genomics Platform"/>
            <consortium name="The Broad Institute Genome Sequencing Center for Infectious Disease"/>
            <person name="Wu L."/>
            <person name="Ma J."/>
        </authorList>
    </citation>
    <scope>NUCLEOTIDE SEQUENCE [LARGE SCALE GENOMIC DNA]</scope>
    <source>
        <strain evidence="2">CGMCC 1.19029</strain>
    </source>
</reference>